<keyword evidence="2" id="KW-1133">Transmembrane helix</keyword>
<dbReference type="AlphaFoldDB" id="A0A653DJ23"/>
<keyword evidence="4" id="KW-1185">Reference proteome</keyword>
<dbReference type="EMBL" id="CAACVG010012403">
    <property type="protein sequence ID" value="VEN60206.1"/>
    <property type="molecule type" value="Genomic_DNA"/>
</dbReference>
<feature type="compositionally biased region" description="Low complexity" evidence="1">
    <location>
        <begin position="228"/>
        <end position="238"/>
    </location>
</feature>
<name>A0A653DJ23_CALMS</name>
<reference evidence="3 4" key="1">
    <citation type="submission" date="2019-01" db="EMBL/GenBank/DDBJ databases">
        <authorList>
            <person name="Sayadi A."/>
        </authorList>
    </citation>
    <scope>NUCLEOTIDE SEQUENCE [LARGE SCALE GENOMIC DNA]</scope>
</reference>
<evidence type="ECO:0000256" key="1">
    <source>
        <dbReference type="SAM" id="MobiDB-lite"/>
    </source>
</evidence>
<feature type="region of interest" description="Disordered" evidence="1">
    <location>
        <begin position="215"/>
        <end position="238"/>
    </location>
</feature>
<feature type="transmembrane region" description="Helical" evidence="2">
    <location>
        <begin position="57"/>
        <end position="79"/>
    </location>
</feature>
<protein>
    <submittedName>
        <fullName evidence="3">Uncharacterized protein</fullName>
    </submittedName>
</protein>
<dbReference type="OrthoDB" id="6768668at2759"/>
<organism evidence="3 4">
    <name type="scientific">Callosobruchus maculatus</name>
    <name type="common">Southern cowpea weevil</name>
    <name type="synonym">Pulse bruchid</name>
    <dbReference type="NCBI Taxonomy" id="64391"/>
    <lineage>
        <taxon>Eukaryota</taxon>
        <taxon>Metazoa</taxon>
        <taxon>Ecdysozoa</taxon>
        <taxon>Arthropoda</taxon>
        <taxon>Hexapoda</taxon>
        <taxon>Insecta</taxon>
        <taxon>Pterygota</taxon>
        <taxon>Neoptera</taxon>
        <taxon>Endopterygota</taxon>
        <taxon>Coleoptera</taxon>
        <taxon>Polyphaga</taxon>
        <taxon>Cucujiformia</taxon>
        <taxon>Chrysomeloidea</taxon>
        <taxon>Chrysomelidae</taxon>
        <taxon>Bruchinae</taxon>
        <taxon>Bruchini</taxon>
        <taxon>Callosobruchus</taxon>
    </lineage>
</organism>
<proteinExistence type="predicted"/>
<dbReference type="Proteomes" id="UP000410492">
    <property type="component" value="Unassembled WGS sequence"/>
</dbReference>
<evidence type="ECO:0000313" key="3">
    <source>
        <dbReference type="EMBL" id="VEN60206.1"/>
    </source>
</evidence>
<accession>A0A653DJ23</accession>
<keyword evidence="2" id="KW-0812">Transmembrane</keyword>
<sequence length="415" mass="47529">MSKKGTEEKSPLLYVVDDNDDINQEKQKMYFENGRFHGITNGATAVFTQFPDYIGTCWITTAICGLFFFMLILLLFSAITPNAIRVPRCIPSDDMGNMTIHLVHAHHHPKEWTYSELNIIDKIIKIYPNYNIHLLLIEPQHNYSRFDRRKRSILKRKTVTVAKNITTPVNSINGSKTSSTEASVLKRKRNLDPFGMRFDPAKFLDMLLRGALIGNTGPKRSKRTPAGTSTTTSTTSTTRMVSTVDELLERYPNIIVENITYNQVFFQSPLYAYWPYLNDKLKVFAVRVMQLWQYGGLSFDLDAPVGEEHTIRNTSGTESSDKDVDIFQRHLLKFIISDTDDNNARSKEDIVIADDEALHMESKIPCHAFFGEILIRLRKAQYTSTVKNIIQSSTKIFCRHYATDKDYCNANLVLQ</sequence>
<evidence type="ECO:0000256" key="2">
    <source>
        <dbReference type="SAM" id="Phobius"/>
    </source>
</evidence>
<gene>
    <name evidence="3" type="ORF">CALMAC_LOCUS17979</name>
</gene>
<keyword evidence="2" id="KW-0472">Membrane</keyword>
<evidence type="ECO:0000313" key="4">
    <source>
        <dbReference type="Proteomes" id="UP000410492"/>
    </source>
</evidence>